<keyword evidence="1" id="KW-0472">Membrane</keyword>
<organism evidence="2 3">
    <name type="scientific">Clostridium cadaveris</name>
    <dbReference type="NCBI Taxonomy" id="1529"/>
    <lineage>
        <taxon>Bacteria</taxon>
        <taxon>Bacillati</taxon>
        <taxon>Bacillota</taxon>
        <taxon>Clostridia</taxon>
        <taxon>Eubacteriales</taxon>
        <taxon>Clostridiaceae</taxon>
        <taxon>Clostridium</taxon>
    </lineage>
</organism>
<evidence type="ECO:0000256" key="1">
    <source>
        <dbReference type="SAM" id="Phobius"/>
    </source>
</evidence>
<evidence type="ECO:0000313" key="3">
    <source>
        <dbReference type="Proteomes" id="UP000246114"/>
    </source>
</evidence>
<name>A0A316MH92_9CLOT</name>
<dbReference type="Proteomes" id="UP000246114">
    <property type="component" value="Unassembled WGS sequence"/>
</dbReference>
<feature type="transmembrane region" description="Helical" evidence="1">
    <location>
        <begin position="20"/>
        <end position="39"/>
    </location>
</feature>
<evidence type="ECO:0000313" key="2">
    <source>
        <dbReference type="EMBL" id="PWL55833.1"/>
    </source>
</evidence>
<accession>A0A316MH92</accession>
<keyword evidence="1" id="KW-0812">Transmembrane</keyword>
<reference evidence="2 3" key="1">
    <citation type="submission" date="2018-03" db="EMBL/GenBank/DDBJ databases">
        <title>The uncultured portion of the human microbiome is neutrally assembled.</title>
        <authorList>
            <person name="Jeraldo P."/>
            <person name="Boardman L."/>
            <person name="White B.A."/>
            <person name="Nelson H."/>
            <person name="Goldenfeld N."/>
            <person name="Chia N."/>
        </authorList>
    </citation>
    <scope>NUCLEOTIDE SEQUENCE [LARGE SCALE GENOMIC DNA]</scope>
    <source>
        <strain evidence="2">CIM:MAG 903</strain>
    </source>
</reference>
<keyword evidence="1" id="KW-1133">Transmembrane helix</keyword>
<gene>
    <name evidence="2" type="ORF">DBY38_00645</name>
</gene>
<dbReference type="AlphaFoldDB" id="A0A316MH92"/>
<protein>
    <submittedName>
        <fullName evidence="2">Uncharacterized protein</fullName>
    </submittedName>
</protein>
<sequence>MEVKNIRRILKEKKGNALPLACAIVLALIIIFSAVSEYMRLQIIAKGVRDALQTSVIAVAAQNYDDVYNGLREGYSGGYNLNQANLWESKVDTGDIFTYLDNLLGLEKNGVYHIKFTGKETEYKLSDLKINIINTPLAPLNPNTSNKFQAQATIHIEVPLSFGWDKLPPLQINLKVNAGYTSKF</sequence>
<proteinExistence type="predicted"/>
<dbReference type="EMBL" id="QAMZ01000003">
    <property type="protein sequence ID" value="PWL55833.1"/>
    <property type="molecule type" value="Genomic_DNA"/>
</dbReference>
<comment type="caution">
    <text evidence="2">The sequence shown here is derived from an EMBL/GenBank/DDBJ whole genome shotgun (WGS) entry which is preliminary data.</text>
</comment>